<accession>A0A150INS9</accession>
<dbReference type="Proteomes" id="UP000092403">
    <property type="component" value="Unassembled WGS sequence"/>
</dbReference>
<keyword evidence="6" id="KW-0677">Repeat</keyword>
<accession>A0A150IY35</accession>
<reference evidence="14 15" key="1">
    <citation type="journal article" date="2016" name="ISME J.">
        <title>Chasing the elusive Euryarchaeota class WSA2: genomes reveal a uniquely fastidious methyl-reducing methanogen.</title>
        <authorList>
            <person name="Nobu M.K."/>
            <person name="Narihiro T."/>
            <person name="Kuroda K."/>
            <person name="Mei R."/>
            <person name="Liu W.T."/>
        </authorList>
    </citation>
    <scope>NUCLEOTIDE SEQUENCE [LARGE SCALE GENOMIC DNA]</scope>
    <source>
        <strain evidence="11">B03fssc0709_Meth_Bin005</strain>
        <strain evidence="12">B15fssc0709_Meth_Bin003</strain>
        <strain evidence="13">BMIXfssc0709_Meth_Bin006</strain>
    </source>
</reference>
<dbReference type="GO" id="GO:0046872">
    <property type="term" value="F:metal ion binding"/>
    <property type="evidence" value="ECO:0007669"/>
    <property type="project" value="UniProtKB-KW"/>
</dbReference>
<dbReference type="InterPro" id="IPR008930">
    <property type="entry name" value="Terpenoid_cyclase/PrenylTrfase"/>
</dbReference>
<protein>
    <recommendedName>
        <fullName evidence="8">Geranylgeranyl transferase type II subunit beta</fullName>
    </recommendedName>
    <alternativeName>
        <fullName evidence="9">Type II protein geranyl-geranyltransferase subunit beta</fullName>
    </alternativeName>
</protein>
<feature type="domain" description="Prenyltransferase alpha-alpha toroid" evidence="10">
    <location>
        <begin position="8"/>
        <end position="61"/>
    </location>
</feature>
<dbReference type="InterPro" id="IPR045089">
    <property type="entry name" value="PGGT1B-like"/>
</dbReference>
<evidence type="ECO:0000256" key="5">
    <source>
        <dbReference type="ARBA" id="ARBA00022723"/>
    </source>
</evidence>
<dbReference type="EMBL" id="LNGF01000050">
    <property type="protein sequence ID" value="KYC46706.1"/>
    <property type="molecule type" value="Genomic_DNA"/>
</dbReference>
<comment type="similarity">
    <text evidence="2">Belongs to the protein prenyltransferase subunit beta family.</text>
</comment>
<dbReference type="Gene3D" id="1.50.10.20">
    <property type="match status" value="2"/>
</dbReference>
<evidence type="ECO:0000259" key="10">
    <source>
        <dbReference type="Pfam" id="PF00432"/>
    </source>
</evidence>
<dbReference type="EMBL" id="LNJC01000025">
    <property type="protein sequence ID" value="KYC49812.1"/>
    <property type="molecule type" value="Genomic_DNA"/>
</dbReference>
<evidence type="ECO:0000313" key="16">
    <source>
        <dbReference type="Proteomes" id="UP000092403"/>
    </source>
</evidence>
<accession>A0A150IHN3</accession>
<evidence type="ECO:0000256" key="2">
    <source>
        <dbReference type="ARBA" id="ARBA00010497"/>
    </source>
</evidence>
<feature type="domain" description="Prenyltransferase alpha-alpha toroid" evidence="10">
    <location>
        <begin position="194"/>
        <end position="252"/>
    </location>
</feature>
<dbReference type="EMBL" id="LNGE01000064">
    <property type="protein sequence ID" value="KYC44457.1"/>
    <property type="molecule type" value="Genomic_DNA"/>
</dbReference>
<evidence type="ECO:0000256" key="3">
    <source>
        <dbReference type="ARBA" id="ARBA00022602"/>
    </source>
</evidence>
<name>A0A150IY35_9EURY</name>
<keyword evidence="7" id="KW-0862">Zinc</keyword>
<evidence type="ECO:0000313" key="13">
    <source>
        <dbReference type="EMBL" id="KYC49812.1"/>
    </source>
</evidence>
<keyword evidence="3" id="KW-0637">Prenyltransferase</keyword>
<keyword evidence="5" id="KW-0479">Metal-binding</keyword>
<evidence type="ECO:0000256" key="7">
    <source>
        <dbReference type="ARBA" id="ARBA00022833"/>
    </source>
</evidence>
<evidence type="ECO:0000256" key="6">
    <source>
        <dbReference type="ARBA" id="ARBA00022737"/>
    </source>
</evidence>
<keyword evidence="4 13" id="KW-0808">Transferase</keyword>
<dbReference type="PANTHER" id="PTHR11774:SF11">
    <property type="entry name" value="GERANYLGERANYL TRANSFERASE TYPE-2 SUBUNIT BETA"/>
    <property type="match status" value="1"/>
</dbReference>
<dbReference type="InterPro" id="IPR001330">
    <property type="entry name" value="Prenyltrans"/>
</dbReference>
<comment type="cofactor">
    <cofactor evidence="1">
        <name>Zn(2+)</name>
        <dbReference type="ChEBI" id="CHEBI:29105"/>
    </cofactor>
</comment>
<sequence length="257" mass="29760">MKRLNLKKPVIKKNLLQFVFSREQIEGGFSFVETTPPTLEDTYYAVGILKELNIKYSNLKTLNFIKKSAIDFCGPDHLFYLSFLYKAFNRSPGNIFYFNMSNIEVNSIESCYYMFRAYENLNKKIGNPTIENYLQKKNPFRKSYLSRVSKYIYLTKRMNIPINTNGYVRWISKSQNEDGGFGFKPGTTSFIENTYYGLIALSYLDSANLNINNCIDFIYSCHSKSGGFGRQKTTVPTLKNTYQALVSLKILDKIKNK</sequence>
<evidence type="ECO:0000313" key="15">
    <source>
        <dbReference type="Proteomes" id="UP000092401"/>
    </source>
</evidence>
<gene>
    <name evidence="11" type="ORF">APG10_01708</name>
    <name evidence="12" type="ORF">APG11_01729</name>
    <name evidence="13" type="ORF">APG12_01211</name>
</gene>
<comment type="caution">
    <text evidence="13">The sequence shown here is derived from an EMBL/GenBank/DDBJ whole genome shotgun (WGS) entry which is preliminary data.</text>
</comment>
<organism evidence="13 16">
    <name type="scientific">Candidatus Methanofastidiosum methylothiophilum</name>
    <dbReference type="NCBI Taxonomy" id="1705564"/>
    <lineage>
        <taxon>Archaea</taxon>
        <taxon>Methanobacteriati</taxon>
        <taxon>Methanobacteriota</taxon>
        <taxon>Stenosarchaea group</taxon>
        <taxon>Candidatus Methanofastidiosia</taxon>
        <taxon>Candidatus Methanofastidiosales</taxon>
        <taxon>Candidatus Methanofastidiosaceae</taxon>
        <taxon>Candidatus Methanofastidiosum</taxon>
    </lineage>
</organism>
<evidence type="ECO:0000256" key="9">
    <source>
        <dbReference type="ARBA" id="ARBA00032766"/>
    </source>
</evidence>
<evidence type="ECO:0000256" key="8">
    <source>
        <dbReference type="ARBA" id="ARBA00030816"/>
    </source>
</evidence>
<evidence type="ECO:0000313" key="11">
    <source>
        <dbReference type="EMBL" id="KYC44457.1"/>
    </source>
</evidence>
<dbReference type="Proteomes" id="UP000091929">
    <property type="component" value="Unassembled WGS sequence"/>
</dbReference>
<dbReference type="SUPFAM" id="SSF48239">
    <property type="entry name" value="Terpenoid cyclases/Protein prenyltransferases"/>
    <property type="match status" value="1"/>
</dbReference>
<dbReference type="Pfam" id="PF00432">
    <property type="entry name" value="Prenyltrans"/>
    <property type="match status" value="2"/>
</dbReference>
<dbReference type="PANTHER" id="PTHR11774">
    <property type="entry name" value="GERANYLGERANYL TRANSFERASE TYPE BETA SUBUNIT"/>
    <property type="match status" value="1"/>
</dbReference>
<evidence type="ECO:0000256" key="1">
    <source>
        <dbReference type="ARBA" id="ARBA00001947"/>
    </source>
</evidence>
<proteinExistence type="inferred from homology"/>
<evidence type="ECO:0000313" key="14">
    <source>
        <dbReference type="Proteomes" id="UP000091929"/>
    </source>
</evidence>
<evidence type="ECO:0000313" key="12">
    <source>
        <dbReference type="EMBL" id="KYC46706.1"/>
    </source>
</evidence>
<dbReference type="AlphaFoldDB" id="A0A150IY35"/>
<dbReference type="Proteomes" id="UP000092401">
    <property type="component" value="Unassembled WGS sequence"/>
</dbReference>
<dbReference type="GO" id="GO:0008318">
    <property type="term" value="F:protein prenyltransferase activity"/>
    <property type="evidence" value="ECO:0007669"/>
    <property type="project" value="InterPro"/>
</dbReference>
<evidence type="ECO:0000256" key="4">
    <source>
        <dbReference type="ARBA" id="ARBA00022679"/>
    </source>
</evidence>